<protein>
    <submittedName>
        <fullName evidence="2">Uncharacterized protein</fullName>
    </submittedName>
</protein>
<gene>
    <name evidence="2" type="ORF">R3P38DRAFT_3415638</name>
</gene>
<dbReference type="EMBL" id="JAWWNJ010000001">
    <property type="protein sequence ID" value="KAK7063566.1"/>
    <property type="molecule type" value="Genomic_DNA"/>
</dbReference>
<proteinExistence type="predicted"/>
<sequence length="303" mass="33977">MDLQPIIDRVVQLGTRWQAISGRLTWALSQARQQTSGWSVVRPVVNTELPILGGNNRTAVKGLEDQQCRYGSINRFEHRRSAPTCARIDSSSNSCPPIPNSFGQQFSDKCLCLLATNLVSSSKPHVDRLACAWLSIYFPATHQFLIQPQHTFRALAPEDIQKIIRDWSIRADVGQDSFKFELDSDFDGNVGSTSTPISTRNEGMHTHSEESPEDDSEVFMQFKLPIDAHPPVDFSHVPLQPMNSDDFFNQSEPPSVLPPGMTIDSVLRAVEIANNELKRPDVSLVFQNIPSLMHLRMEHFPGD</sequence>
<keyword evidence="3" id="KW-1185">Reference proteome</keyword>
<feature type="region of interest" description="Disordered" evidence="1">
    <location>
        <begin position="190"/>
        <end position="215"/>
    </location>
</feature>
<name>A0AAW0EDI0_9AGAR</name>
<evidence type="ECO:0000313" key="3">
    <source>
        <dbReference type="Proteomes" id="UP001362999"/>
    </source>
</evidence>
<reference evidence="2 3" key="1">
    <citation type="journal article" date="2024" name="J Genomics">
        <title>Draft genome sequencing and assembly of Favolaschia claudopus CIRM-BRFM 2984 isolated from oak limbs.</title>
        <authorList>
            <person name="Navarro D."/>
            <person name="Drula E."/>
            <person name="Chaduli D."/>
            <person name="Cazenave R."/>
            <person name="Ahrendt S."/>
            <person name="Wang J."/>
            <person name="Lipzen A."/>
            <person name="Daum C."/>
            <person name="Barry K."/>
            <person name="Grigoriev I.V."/>
            <person name="Favel A."/>
            <person name="Rosso M.N."/>
            <person name="Martin F."/>
        </authorList>
    </citation>
    <scope>NUCLEOTIDE SEQUENCE [LARGE SCALE GENOMIC DNA]</scope>
    <source>
        <strain evidence="2 3">CIRM-BRFM 2984</strain>
    </source>
</reference>
<dbReference type="AlphaFoldDB" id="A0AAW0EDI0"/>
<accession>A0AAW0EDI0</accession>
<organism evidence="2 3">
    <name type="scientific">Favolaschia claudopus</name>
    <dbReference type="NCBI Taxonomy" id="2862362"/>
    <lineage>
        <taxon>Eukaryota</taxon>
        <taxon>Fungi</taxon>
        <taxon>Dikarya</taxon>
        <taxon>Basidiomycota</taxon>
        <taxon>Agaricomycotina</taxon>
        <taxon>Agaricomycetes</taxon>
        <taxon>Agaricomycetidae</taxon>
        <taxon>Agaricales</taxon>
        <taxon>Marasmiineae</taxon>
        <taxon>Mycenaceae</taxon>
        <taxon>Favolaschia</taxon>
    </lineage>
</organism>
<evidence type="ECO:0000313" key="2">
    <source>
        <dbReference type="EMBL" id="KAK7063566.1"/>
    </source>
</evidence>
<evidence type="ECO:0000256" key="1">
    <source>
        <dbReference type="SAM" id="MobiDB-lite"/>
    </source>
</evidence>
<comment type="caution">
    <text evidence="2">The sequence shown here is derived from an EMBL/GenBank/DDBJ whole genome shotgun (WGS) entry which is preliminary data.</text>
</comment>
<dbReference type="Proteomes" id="UP001362999">
    <property type="component" value="Unassembled WGS sequence"/>
</dbReference>
<feature type="compositionally biased region" description="Polar residues" evidence="1">
    <location>
        <begin position="190"/>
        <end position="201"/>
    </location>
</feature>